<reference evidence="2 3" key="1">
    <citation type="submission" date="2023-07" db="EMBL/GenBank/DDBJ databases">
        <title>Genomic Encyclopedia of Type Strains, Phase IV (KMG-IV): sequencing the most valuable type-strain genomes for metagenomic binning, comparative biology and taxonomic classification.</title>
        <authorList>
            <person name="Goeker M."/>
        </authorList>
    </citation>
    <scope>NUCLEOTIDE SEQUENCE [LARGE SCALE GENOMIC DNA]</scope>
    <source>
        <strain evidence="2 3">DSM 9768</strain>
    </source>
</reference>
<dbReference type="InterPro" id="IPR019074">
    <property type="entry name" value="YabQ"/>
</dbReference>
<feature type="transmembrane region" description="Helical" evidence="1">
    <location>
        <begin position="6"/>
        <end position="27"/>
    </location>
</feature>
<proteinExistence type="predicted"/>
<feature type="transmembrane region" description="Helical" evidence="1">
    <location>
        <begin position="68"/>
        <end position="87"/>
    </location>
</feature>
<protein>
    <submittedName>
        <fullName evidence="2">Spore cortex biosynthesis protein YabQ</fullName>
    </submittedName>
</protein>
<evidence type="ECO:0000256" key="1">
    <source>
        <dbReference type="SAM" id="Phobius"/>
    </source>
</evidence>
<accession>A0ABU0A306</accession>
<organism evidence="2 3">
    <name type="scientific">Evansella vedderi</name>
    <dbReference type="NCBI Taxonomy" id="38282"/>
    <lineage>
        <taxon>Bacteria</taxon>
        <taxon>Bacillati</taxon>
        <taxon>Bacillota</taxon>
        <taxon>Bacilli</taxon>
        <taxon>Bacillales</taxon>
        <taxon>Bacillaceae</taxon>
        <taxon>Evansella</taxon>
    </lineage>
</organism>
<sequence>MTLEVQFLSMLASVGTGLWFGASFDTYKRFVGGSKRFRWTLLINDILFWLLQALVFFYVLFQVNQGEIRFYLFLALILGYSIYRALLERIYLKILNWVIRFVKQTIHILVQTTKVLIINPIKWLLKVTVALSMIVLTTIWRILHILLQVLLFPFRWLIQKFVQAFGNPLDRVVAKLVNWKRKIINLWNKVRNKFR</sequence>
<keyword evidence="3" id="KW-1185">Reference proteome</keyword>
<evidence type="ECO:0000313" key="2">
    <source>
        <dbReference type="EMBL" id="MDQ0257871.1"/>
    </source>
</evidence>
<feature type="transmembrane region" description="Helical" evidence="1">
    <location>
        <begin position="39"/>
        <end position="62"/>
    </location>
</feature>
<dbReference type="Proteomes" id="UP001230005">
    <property type="component" value="Unassembled WGS sequence"/>
</dbReference>
<keyword evidence="1" id="KW-0472">Membrane</keyword>
<gene>
    <name evidence="2" type="ORF">J2S74_005334</name>
</gene>
<dbReference type="Pfam" id="PF09578">
    <property type="entry name" value="Spore_YabQ"/>
    <property type="match status" value="1"/>
</dbReference>
<keyword evidence="1" id="KW-1133">Transmembrane helix</keyword>
<name>A0ABU0A306_9BACI</name>
<comment type="caution">
    <text evidence="2">The sequence shown here is derived from an EMBL/GenBank/DDBJ whole genome shotgun (WGS) entry which is preliminary data.</text>
</comment>
<dbReference type="EMBL" id="JAUSUG010000036">
    <property type="protein sequence ID" value="MDQ0257871.1"/>
    <property type="molecule type" value="Genomic_DNA"/>
</dbReference>
<keyword evidence="1" id="KW-0812">Transmembrane</keyword>
<feature type="transmembrane region" description="Helical" evidence="1">
    <location>
        <begin position="131"/>
        <end position="152"/>
    </location>
</feature>
<evidence type="ECO:0000313" key="3">
    <source>
        <dbReference type="Proteomes" id="UP001230005"/>
    </source>
</evidence>
<dbReference type="RefSeq" id="WP_307332282.1">
    <property type="nucleotide sequence ID" value="NZ_JAUSUG010000036.1"/>
</dbReference>
<dbReference type="NCBIfam" id="TIGR02893">
    <property type="entry name" value="spore_yabQ"/>
    <property type="match status" value="1"/>
</dbReference>